<evidence type="ECO:0000313" key="1">
    <source>
        <dbReference type="EMBL" id="KAJ4720244.1"/>
    </source>
</evidence>
<sequence>MGTQLGSEKLSVNRKKIVKELVQGKKFADQLQVLLQKGLEADGSASAEDLVVKILRSFTQTLSVLSSCDDDQVSDDQNLLQQAASCNVSSFSDDRKSEDSGHSMKRPMTKDRRGCYKRKKNLHTWRIISSTMEDGHAWRKYGQKEILNAKYPRSYFRCTHKYDQGCRATKQVQRMDDDPQKFETTYISNHNCRDIISFPQIITGSSDPWSGTVSTDSYAISMPTEVKQECKEETTSDDLSDNLSSLDHIMWEDFMSFQSSEPSPMVSLQIGSREYSEMGDFGQEFNFDESHEFF</sequence>
<evidence type="ECO:0000313" key="2">
    <source>
        <dbReference type="Proteomes" id="UP001164539"/>
    </source>
</evidence>
<proteinExistence type="predicted"/>
<dbReference type="EMBL" id="CM051397">
    <property type="protein sequence ID" value="KAJ4720244.1"/>
    <property type="molecule type" value="Genomic_DNA"/>
</dbReference>
<reference evidence="1 2" key="1">
    <citation type="journal article" date="2023" name="Science">
        <title>Complex scaffold remodeling in plant triterpene biosynthesis.</title>
        <authorList>
            <person name="De La Pena R."/>
            <person name="Hodgson H."/>
            <person name="Liu J.C."/>
            <person name="Stephenson M.J."/>
            <person name="Martin A.C."/>
            <person name="Owen C."/>
            <person name="Harkess A."/>
            <person name="Leebens-Mack J."/>
            <person name="Jimenez L.E."/>
            <person name="Osbourn A."/>
            <person name="Sattely E.S."/>
        </authorList>
    </citation>
    <scope>NUCLEOTIDE SEQUENCE [LARGE SCALE GENOMIC DNA]</scope>
    <source>
        <strain evidence="2">cv. JPN11</strain>
        <tissue evidence="1">Leaf</tissue>
    </source>
</reference>
<gene>
    <name evidence="1" type="ORF">OWV82_008106</name>
</gene>
<accession>A0ACC1YAX9</accession>
<name>A0ACC1YAX9_MELAZ</name>
<organism evidence="1 2">
    <name type="scientific">Melia azedarach</name>
    <name type="common">Chinaberry tree</name>
    <dbReference type="NCBI Taxonomy" id="155640"/>
    <lineage>
        <taxon>Eukaryota</taxon>
        <taxon>Viridiplantae</taxon>
        <taxon>Streptophyta</taxon>
        <taxon>Embryophyta</taxon>
        <taxon>Tracheophyta</taxon>
        <taxon>Spermatophyta</taxon>
        <taxon>Magnoliopsida</taxon>
        <taxon>eudicotyledons</taxon>
        <taxon>Gunneridae</taxon>
        <taxon>Pentapetalae</taxon>
        <taxon>rosids</taxon>
        <taxon>malvids</taxon>
        <taxon>Sapindales</taxon>
        <taxon>Meliaceae</taxon>
        <taxon>Melia</taxon>
    </lineage>
</organism>
<dbReference type="Proteomes" id="UP001164539">
    <property type="component" value="Chromosome 4"/>
</dbReference>
<comment type="caution">
    <text evidence="1">The sequence shown here is derived from an EMBL/GenBank/DDBJ whole genome shotgun (WGS) entry which is preliminary data.</text>
</comment>
<protein>
    <submittedName>
        <fullName evidence="1">WRKY transcription factor</fullName>
    </submittedName>
</protein>
<keyword evidence="2" id="KW-1185">Reference proteome</keyword>